<dbReference type="Proteomes" id="UP000469185">
    <property type="component" value="Unassembled WGS sequence"/>
</dbReference>
<dbReference type="EMBL" id="JAAGOB010000002">
    <property type="protein sequence ID" value="NED94736.1"/>
    <property type="molecule type" value="Genomic_DNA"/>
</dbReference>
<organism evidence="1 2">
    <name type="scientific">Phytoactinopolyspora alkaliphila</name>
    <dbReference type="NCBI Taxonomy" id="1783498"/>
    <lineage>
        <taxon>Bacteria</taxon>
        <taxon>Bacillati</taxon>
        <taxon>Actinomycetota</taxon>
        <taxon>Actinomycetes</taxon>
        <taxon>Jiangellales</taxon>
        <taxon>Jiangellaceae</taxon>
        <taxon>Phytoactinopolyspora</taxon>
    </lineage>
</organism>
<comment type="caution">
    <text evidence="1">The sequence shown here is derived from an EMBL/GenBank/DDBJ whole genome shotgun (WGS) entry which is preliminary data.</text>
</comment>
<evidence type="ECO:0000313" key="2">
    <source>
        <dbReference type="Proteomes" id="UP000469185"/>
    </source>
</evidence>
<dbReference type="AlphaFoldDB" id="A0A6N9YIA6"/>
<proteinExistence type="predicted"/>
<reference evidence="1 2" key="1">
    <citation type="submission" date="2020-02" db="EMBL/GenBank/DDBJ databases">
        <authorList>
            <person name="Li X.-J."/>
            <person name="Feng X.-M."/>
        </authorList>
    </citation>
    <scope>NUCLEOTIDE SEQUENCE [LARGE SCALE GENOMIC DNA]</scope>
    <source>
        <strain evidence="1 2">CGMCC 4.7225</strain>
    </source>
</reference>
<keyword evidence="2" id="KW-1185">Reference proteome</keyword>
<dbReference type="RefSeq" id="WP_163816736.1">
    <property type="nucleotide sequence ID" value="NZ_JAAGOB010000002.1"/>
</dbReference>
<protein>
    <submittedName>
        <fullName evidence="1">Uncharacterized protein</fullName>
    </submittedName>
</protein>
<sequence length="102" mass="10709">MYAIPAAAEVLGVTPTALEAALRRGETIASLTEGCGLDVDRMTEQVLDAEVPDIEALASIAGFDSDEIDQFAAELRNYLISFIHEGEQAANALFDGPVLAAA</sequence>
<name>A0A6N9YIA6_9ACTN</name>
<evidence type="ECO:0000313" key="1">
    <source>
        <dbReference type="EMBL" id="NED94736.1"/>
    </source>
</evidence>
<gene>
    <name evidence="1" type="ORF">G1H11_05370</name>
</gene>
<accession>A0A6N9YIA6</accession>